<dbReference type="EMBL" id="LKAJ02000001">
    <property type="protein sequence ID" value="MCS5710297.1"/>
    <property type="molecule type" value="Genomic_DNA"/>
</dbReference>
<dbReference type="PATRIC" id="fig|1590043.3.peg.3103"/>
<proteinExistence type="predicted"/>
<name>A0A0Q9YBI5_9GAMM</name>
<reference evidence="4" key="3">
    <citation type="submission" date="2021-06" db="EMBL/GenBank/DDBJ databases">
        <title>Genomic Description and Analysis of Intracellular Bacteria, Candidatus Berkiella cookevillensis and Candidatus Berkiella aquae.</title>
        <authorList>
            <person name="Kidane D.T."/>
            <person name="Mehari Y.T."/>
            <person name="Rice F.C."/>
            <person name="Arivett B.A."/>
            <person name="Farone A.L."/>
            <person name="Berk S.G."/>
            <person name="Farone M.B."/>
        </authorList>
    </citation>
    <scope>NUCLEOTIDE SEQUENCE</scope>
    <source>
        <strain evidence="4">HT99</strain>
    </source>
</reference>
<dbReference type="GO" id="GO:0016491">
    <property type="term" value="F:oxidoreductase activity"/>
    <property type="evidence" value="ECO:0007669"/>
    <property type="project" value="UniProtKB-KW"/>
</dbReference>
<dbReference type="EC" id="1.1.1.-" evidence="3"/>
<dbReference type="PANTHER" id="PTHR43625">
    <property type="entry name" value="AFLATOXIN B1 ALDEHYDE REDUCTASE"/>
    <property type="match status" value="1"/>
</dbReference>
<sequence>MQKRKLGKLKLEVSALGLGCMGMSMGYGRADDQESIKTLHYAIEKGISFLDTSDLYGMGHNEILIGKALSGSRRDKVVLATKCGFVDMVKVDGSPQHIKKACDASLKRLGLEVIDLYYLHRADKNIPIEESVGAFADLVTAGKILHIGLSEVTPATLKRAATVHPITALQSEYSLWETKPESDILPLCDELDIGFVPYSPLSRGFLSGQYRKTENFEEGDFRRLLPKFQSTNLEHNLQIVDKLIRFSKDKGCTAAQLALAWLLAQGQNIVPIPGTRSIYRLNENIGALDVHLSAAELNEMRDFLKTHQAIGKQYPDEFNFEV</sequence>
<evidence type="ECO:0000313" key="5">
    <source>
        <dbReference type="Proteomes" id="UP000051497"/>
    </source>
</evidence>
<reference evidence="4" key="2">
    <citation type="journal article" date="2016" name="Genome Announc.">
        <title>Draft Genome Sequences of Two Novel Amoeba-Resistant Intranuclear Bacteria, 'Candidatus Berkiella cookevillensis' and 'Candidatus Berkiella aquae'.</title>
        <authorList>
            <person name="Mehari Y.T."/>
            <person name="Arivett B.A."/>
            <person name="Farone A.L."/>
            <person name="Gunderson J.H."/>
            <person name="Farone M.B."/>
        </authorList>
    </citation>
    <scope>NUCLEOTIDE SEQUENCE</scope>
    <source>
        <strain evidence="4">HT99</strain>
    </source>
</reference>
<dbReference type="InterPro" id="IPR036812">
    <property type="entry name" value="NAD(P)_OxRdtase_dom_sf"/>
</dbReference>
<dbReference type="GO" id="GO:0005737">
    <property type="term" value="C:cytoplasm"/>
    <property type="evidence" value="ECO:0007669"/>
    <property type="project" value="TreeGrafter"/>
</dbReference>
<evidence type="ECO:0000259" key="2">
    <source>
        <dbReference type="Pfam" id="PF00248"/>
    </source>
</evidence>
<evidence type="ECO:0000313" key="3">
    <source>
        <dbReference type="EMBL" id="KRG17996.1"/>
    </source>
</evidence>
<feature type="domain" description="NADP-dependent oxidoreductase" evidence="2">
    <location>
        <begin position="16"/>
        <end position="303"/>
    </location>
</feature>
<comment type="caution">
    <text evidence="3">The sequence shown here is derived from an EMBL/GenBank/DDBJ whole genome shotgun (WGS) entry which is preliminary data.</text>
</comment>
<keyword evidence="5" id="KW-1185">Reference proteome</keyword>
<dbReference type="InterPro" id="IPR023210">
    <property type="entry name" value="NADP_OxRdtase_dom"/>
</dbReference>
<dbReference type="STRING" id="295108.HT99x_03048"/>
<organism evidence="3">
    <name type="scientific">Candidatus Berkiella aquae</name>
    <dbReference type="NCBI Taxonomy" id="295108"/>
    <lineage>
        <taxon>Bacteria</taxon>
        <taxon>Pseudomonadati</taxon>
        <taxon>Pseudomonadota</taxon>
        <taxon>Gammaproteobacteria</taxon>
        <taxon>Candidatus Berkiellales</taxon>
        <taxon>Candidatus Berkiellaceae</taxon>
        <taxon>Candidatus Berkiella</taxon>
    </lineage>
</organism>
<dbReference type="SUPFAM" id="SSF51430">
    <property type="entry name" value="NAD(P)-linked oxidoreductase"/>
    <property type="match status" value="1"/>
</dbReference>
<protein>
    <submittedName>
        <fullName evidence="4">Aldo/keto reductase</fullName>
    </submittedName>
    <submittedName>
        <fullName evidence="3">General stress protein 69</fullName>
        <ecNumber evidence="3">1.1.1.-</ecNumber>
    </submittedName>
</protein>
<dbReference type="CDD" id="cd19076">
    <property type="entry name" value="AKR_AKR13A_13D"/>
    <property type="match status" value="1"/>
</dbReference>
<evidence type="ECO:0000313" key="4">
    <source>
        <dbReference type="EMBL" id="MCS5710297.1"/>
    </source>
</evidence>
<dbReference type="Pfam" id="PF00248">
    <property type="entry name" value="Aldo_ket_red"/>
    <property type="match status" value="1"/>
</dbReference>
<dbReference type="AlphaFoldDB" id="A0A0Q9YBI5"/>
<accession>A0A0Q9YBI5</accession>
<dbReference type="RefSeq" id="WP_075067638.1">
    <property type="nucleotide sequence ID" value="NZ_LKAJ02000001.1"/>
</dbReference>
<dbReference type="OrthoDB" id="9772407at2"/>
<reference evidence="3" key="1">
    <citation type="submission" date="2015-09" db="EMBL/GenBank/DDBJ databases">
        <title>Draft Genome Sequences of Two Novel Amoeba-resistant Intranuclear Bacteria, Candidatus Berkiella cookevillensis and Candidatus Berkiella aquae.</title>
        <authorList>
            <person name="Mehari Y.T."/>
            <person name="Arivett B.A."/>
            <person name="Farone A.L."/>
            <person name="Gunderson J.H."/>
            <person name="Farone M.B."/>
        </authorList>
    </citation>
    <scope>NUCLEOTIDE SEQUENCE [LARGE SCALE GENOMIC DNA]</scope>
    <source>
        <strain evidence="3">HT99</strain>
    </source>
</reference>
<dbReference type="PANTHER" id="PTHR43625:SF40">
    <property type="entry name" value="ALDO-KETO REDUCTASE YAKC [NADP(+)]"/>
    <property type="match status" value="1"/>
</dbReference>
<gene>
    <name evidence="3" type="primary">yhdN_2</name>
    <name evidence="4" type="ORF">HT99x_002565</name>
    <name evidence="3" type="ORF">HT99x_03048</name>
</gene>
<evidence type="ECO:0000256" key="1">
    <source>
        <dbReference type="ARBA" id="ARBA00023002"/>
    </source>
</evidence>
<dbReference type="EMBL" id="LKAJ01000022">
    <property type="protein sequence ID" value="KRG17996.1"/>
    <property type="molecule type" value="Genomic_DNA"/>
</dbReference>
<keyword evidence="1 3" id="KW-0560">Oxidoreductase</keyword>
<dbReference type="InterPro" id="IPR050791">
    <property type="entry name" value="Aldo-Keto_reductase"/>
</dbReference>
<dbReference type="Gene3D" id="3.20.20.100">
    <property type="entry name" value="NADP-dependent oxidoreductase domain"/>
    <property type="match status" value="1"/>
</dbReference>
<dbReference type="Proteomes" id="UP000051497">
    <property type="component" value="Unassembled WGS sequence"/>
</dbReference>